<dbReference type="EMBL" id="CAXAMM010002780">
    <property type="protein sequence ID" value="CAK8997393.1"/>
    <property type="molecule type" value="Genomic_DNA"/>
</dbReference>
<protein>
    <submittedName>
        <fullName evidence="1">ATP-dependent DNA helicase</fullName>
    </submittedName>
</protein>
<sequence length="181" mass="21295">MDRRSYFKKQLTDCPFWIAYGARGMTPSLHRLSAYEFHRHYVFHMVKYPRSKSGHKQALLSGDEYQTRLTEASLNKVDACRGVPTLIAGLDYQIIEEGDEWWHPLGTGEKVQEYRYDWVIGPRLRPYVPVVYGAQGNNTEEEQALRIFCLFFPWVNDFTEIRLLVPYNGHFREPGMISWLN</sequence>
<dbReference type="GO" id="GO:0004386">
    <property type="term" value="F:helicase activity"/>
    <property type="evidence" value="ECO:0007669"/>
    <property type="project" value="UniProtKB-KW"/>
</dbReference>
<keyword evidence="2" id="KW-1185">Reference proteome</keyword>
<proteinExistence type="predicted"/>
<name>A0ABP0I489_9DINO</name>
<gene>
    <name evidence="1" type="ORF">SCF082_LOCUS5197</name>
</gene>
<keyword evidence="1" id="KW-0378">Hydrolase</keyword>
<keyword evidence="1" id="KW-0067">ATP-binding</keyword>
<keyword evidence="1" id="KW-0347">Helicase</keyword>
<organism evidence="1 2">
    <name type="scientific">Durusdinium trenchii</name>
    <dbReference type="NCBI Taxonomy" id="1381693"/>
    <lineage>
        <taxon>Eukaryota</taxon>
        <taxon>Sar</taxon>
        <taxon>Alveolata</taxon>
        <taxon>Dinophyceae</taxon>
        <taxon>Suessiales</taxon>
        <taxon>Symbiodiniaceae</taxon>
        <taxon>Durusdinium</taxon>
    </lineage>
</organism>
<reference evidence="1 2" key="1">
    <citation type="submission" date="2024-02" db="EMBL/GenBank/DDBJ databases">
        <authorList>
            <person name="Chen Y."/>
            <person name="Shah S."/>
            <person name="Dougan E. K."/>
            <person name="Thang M."/>
            <person name="Chan C."/>
        </authorList>
    </citation>
    <scope>NUCLEOTIDE SEQUENCE [LARGE SCALE GENOMIC DNA]</scope>
</reference>
<accession>A0ABP0I489</accession>
<comment type="caution">
    <text evidence="1">The sequence shown here is derived from an EMBL/GenBank/DDBJ whole genome shotgun (WGS) entry which is preliminary data.</text>
</comment>
<evidence type="ECO:0000313" key="1">
    <source>
        <dbReference type="EMBL" id="CAK8997393.1"/>
    </source>
</evidence>
<keyword evidence="1" id="KW-0547">Nucleotide-binding</keyword>
<dbReference type="Proteomes" id="UP001642464">
    <property type="component" value="Unassembled WGS sequence"/>
</dbReference>
<evidence type="ECO:0000313" key="2">
    <source>
        <dbReference type="Proteomes" id="UP001642464"/>
    </source>
</evidence>